<protein>
    <submittedName>
        <fullName evidence="1">Uncharacterized protein</fullName>
    </submittedName>
</protein>
<reference evidence="1" key="1">
    <citation type="journal article" date="2020" name="mSystems">
        <title>Genome- and Community-Level Interaction Insights into Carbon Utilization and Element Cycling Functions of Hydrothermarchaeota in Hydrothermal Sediment.</title>
        <authorList>
            <person name="Zhou Z."/>
            <person name="Liu Y."/>
            <person name="Xu W."/>
            <person name="Pan J."/>
            <person name="Luo Z.H."/>
            <person name="Li M."/>
        </authorList>
    </citation>
    <scope>NUCLEOTIDE SEQUENCE [LARGE SCALE GENOMIC DNA]</scope>
    <source>
        <strain evidence="1">SpSt-1217</strain>
    </source>
</reference>
<evidence type="ECO:0000313" key="1">
    <source>
        <dbReference type="EMBL" id="HDR51572.1"/>
    </source>
</evidence>
<accession>A0A831LRX0</accession>
<organism evidence="1">
    <name type="scientific">Mariniphaga anaerophila</name>
    <dbReference type="NCBI Taxonomy" id="1484053"/>
    <lineage>
        <taxon>Bacteria</taxon>
        <taxon>Pseudomonadati</taxon>
        <taxon>Bacteroidota</taxon>
        <taxon>Bacteroidia</taxon>
        <taxon>Marinilabiliales</taxon>
        <taxon>Prolixibacteraceae</taxon>
        <taxon>Mariniphaga</taxon>
    </lineage>
</organism>
<feature type="non-terminal residue" evidence="1">
    <location>
        <position position="83"/>
    </location>
</feature>
<dbReference type="AlphaFoldDB" id="A0A831LRX0"/>
<name>A0A831LRX0_9BACT</name>
<comment type="caution">
    <text evidence="1">The sequence shown here is derived from an EMBL/GenBank/DDBJ whole genome shotgun (WGS) entry which is preliminary data.</text>
</comment>
<dbReference type="EMBL" id="DSDK01000446">
    <property type="protein sequence ID" value="HDR51572.1"/>
    <property type="molecule type" value="Genomic_DNA"/>
</dbReference>
<dbReference type="Proteomes" id="UP000886047">
    <property type="component" value="Unassembled WGS sequence"/>
</dbReference>
<dbReference type="InterPro" id="IPR015797">
    <property type="entry name" value="NUDIX_hydrolase-like_dom_sf"/>
</dbReference>
<dbReference type="SUPFAM" id="SSF55811">
    <property type="entry name" value="Nudix"/>
    <property type="match status" value="1"/>
</dbReference>
<proteinExistence type="predicted"/>
<gene>
    <name evidence="1" type="ORF">ENN90_08125</name>
</gene>
<sequence length="83" mass="9329">MSCTYQKEPMKESFEEWVPLVDETGLVTGRVTRSAVHNGSKLLHPVVHMHVLKPDKSLLLQKRPETKLIQPGKWDTAVGGHIS</sequence>
<dbReference type="Gene3D" id="3.90.79.10">
    <property type="entry name" value="Nucleoside Triphosphate Pyrophosphohydrolase"/>
    <property type="match status" value="1"/>
</dbReference>